<proteinExistence type="predicted"/>
<dbReference type="EMBL" id="AYSV01000088">
    <property type="protein sequence ID" value="ETD70579.1"/>
    <property type="molecule type" value="Genomic_DNA"/>
</dbReference>
<dbReference type="OrthoDB" id="8683209at2"/>
<dbReference type="Proteomes" id="UP000018766">
    <property type="component" value="Unassembled WGS sequence"/>
</dbReference>
<protein>
    <submittedName>
        <fullName evidence="1">Uncharacterized protein</fullName>
    </submittedName>
</protein>
<organism evidence="1 2">
    <name type="scientific">Pelistega indica</name>
    <dbReference type="NCBI Taxonomy" id="1414851"/>
    <lineage>
        <taxon>Bacteria</taxon>
        <taxon>Pseudomonadati</taxon>
        <taxon>Pseudomonadota</taxon>
        <taxon>Betaproteobacteria</taxon>
        <taxon>Burkholderiales</taxon>
        <taxon>Alcaligenaceae</taxon>
        <taxon>Pelistega</taxon>
    </lineage>
</organism>
<keyword evidence="2" id="KW-1185">Reference proteome</keyword>
<dbReference type="RefSeq" id="WP_023951344.1">
    <property type="nucleotide sequence ID" value="NZ_AYSV01000088.1"/>
</dbReference>
<evidence type="ECO:0000313" key="2">
    <source>
        <dbReference type="Proteomes" id="UP000018766"/>
    </source>
</evidence>
<accession>V8G232</accession>
<dbReference type="AlphaFoldDB" id="V8G232"/>
<gene>
    <name evidence="1" type="ORF">V757_07580</name>
</gene>
<evidence type="ECO:0000313" key="1">
    <source>
        <dbReference type="EMBL" id="ETD70579.1"/>
    </source>
</evidence>
<comment type="caution">
    <text evidence="1">The sequence shown here is derived from an EMBL/GenBank/DDBJ whole genome shotgun (WGS) entry which is preliminary data.</text>
</comment>
<sequence length="200" mass="23051">MTQAKPTTLPISLITLDTCVLMHSFTRRLLLRLCASNNCSPAWSDNIGEEWLRNAPRIWRVAHDVVLTEWLSMQAQFPQANMGKIEEIPALFGRIDKKDRHVAWCAVKAQQHFNVTASILLTWNTKDFHKRELREQGISLFTPDQYLVQYWQQSPDTLLPQLEQGLAEHISLGLPEYSLVELLKRDKLYRLAKLVSSLNA</sequence>
<name>V8G232_9BURK</name>
<reference evidence="1 2" key="1">
    <citation type="submission" date="2013-11" db="EMBL/GenBank/DDBJ databases">
        <title>Genomic analysis of Pelistega sp. HM-7.</title>
        <authorList>
            <person name="Kumbhare S.V."/>
            <person name="Shetty S.A."/>
            <person name="Sharma O."/>
            <person name="Dhotre D.P."/>
        </authorList>
    </citation>
    <scope>NUCLEOTIDE SEQUENCE [LARGE SCALE GENOMIC DNA]</scope>
    <source>
        <strain evidence="1 2">HM-7</strain>
    </source>
</reference>